<evidence type="ECO:0000313" key="1">
    <source>
        <dbReference type="EMBL" id="MBM2614970.1"/>
    </source>
</evidence>
<name>A0ABS2A550_9ACTN</name>
<reference evidence="1 2" key="1">
    <citation type="submission" date="2021-01" db="EMBL/GenBank/DDBJ databases">
        <title>Actinoplanes sp. nov. LDG1-06 isolated from lichen.</title>
        <authorList>
            <person name="Saeng-In P."/>
            <person name="Phongsopitanun W."/>
            <person name="Kanchanasin P."/>
            <person name="Yuki M."/>
            <person name="Kudo T."/>
            <person name="Ohkuma M."/>
            <person name="Tanasupawat S."/>
        </authorList>
    </citation>
    <scope>NUCLEOTIDE SEQUENCE [LARGE SCALE GENOMIC DNA]</scope>
    <source>
        <strain evidence="1 2">LDG1-06</strain>
    </source>
</reference>
<proteinExistence type="predicted"/>
<organism evidence="1 2">
    <name type="scientific">Paractinoplanes ovalisporus</name>
    <dbReference type="NCBI Taxonomy" id="2810368"/>
    <lineage>
        <taxon>Bacteria</taxon>
        <taxon>Bacillati</taxon>
        <taxon>Actinomycetota</taxon>
        <taxon>Actinomycetes</taxon>
        <taxon>Micromonosporales</taxon>
        <taxon>Micromonosporaceae</taxon>
        <taxon>Paractinoplanes</taxon>
    </lineage>
</organism>
<dbReference type="EMBL" id="JAENHP010000001">
    <property type="protein sequence ID" value="MBM2614970.1"/>
    <property type="molecule type" value="Genomic_DNA"/>
</dbReference>
<accession>A0ABS2A550</accession>
<dbReference type="Proteomes" id="UP000632138">
    <property type="component" value="Unassembled WGS sequence"/>
</dbReference>
<sequence length="377" mass="40896">MADQQFAETYSLTLPTSQAAHAVADELARRGHRLVAVRVVDHFILDPTSWWYGKPSIRPEFAGWWDVFSVLDDLSLRTGEGVALQDIARRHGGVASGPGGGHVATVLTTFTRVGLVHELTDGEVIERRAALAAVDPAVFVGGTRSLRSAPPLASRATPDEQAEMAAIAELLDADEIEDVEWEDAGEMLGELFDGAMHQGTCYPHTAGTVPGFVTLALDDRLGDKYRAWVLLDLFLIATVGRRDLCAQADTLRALGRPAIEAPEAVAARRAVAEALPRLFDRWDWYSEASQFFLLGLAAACPAAGASVQPAIARRREADHGTDREPTVRLMEALIDGDSERIEAALRDVAVRTDSPYATPEQRGLDALDDLLVKELSR</sequence>
<gene>
    <name evidence="1" type="ORF">JIG36_05275</name>
</gene>
<protein>
    <submittedName>
        <fullName evidence="1">Uncharacterized protein</fullName>
    </submittedName>
</protein>
<keyword evidence="2" id="KW-1185">Reference proteome</keyword>
<evidence type="ECO:0000313" key="2">
    <source>
        <dbReference type="Proteomes" id="UP000632138"/>
    </source>
</evidence>
<comment type="caution">
    <text evidence="1">The sequence shown here is derived from an EMBL/GenBank/DDBJ whole genome shotgun (WGS) entry which is preliminary data.</text>
</comment>
<dbReference type="RefSeq" id="WP_203374813.1">
    <property type="nucleotide sequence ID" value="NZ_JAENHP010000001.1"/>
</dbReference>